<dbReference type="SMART" id="SM00184">
    <property type="entry name" value="RING"/>
    <property type="match status" value="1"/>
</dbReference>
<evidence type="ECO:0000259" key="14">
    <source>
        <dbReference type="PROSITE" id="PS50089"/>
    </source>
</evidence>
<evidence type="ECO:0000256" key="2">
    <source>
        <dbReference type="ARBA" id="ARBA00004167"/>
    </source>
</evidence>
<dbReference type="GO" id="GO:0061630">
    <property type="term" value="F:ubiquitin protein ligase activity"/>
    <property type="evidence" value="ECO:0007669"/>
    <property type="project" value="UniProtKB-EC"/>
</dbReference>
<keyword evidence="8" id="KW-0862">Zinc</keyword>
<dbReference type="GO" id="GO:0008270">
    <property type="term" value="F:zinc ion binding"/>
    <property type="evidence" value="ECO:0007669"/>
    <property type="project" value="UniProtKB-KW"/>
</dbReference>
<evidence type="ECO:0000313" key="16">
    <source>
        <dbReference type="Proteomes" id="UP001293593"/>
    </source>
</evidence>
<reference evidence="15" key="1">
    <citation type="submission" date="2023-10" db="EMBL/GenBank/DDBJ databases">
        <title>Chromosome-level genome of the transformable northern wattle, Acacia crassicarpa.</title>
        <authorList>
            <person name="Massaro I."/>
            <person name="Sinha N.R."/>
            <person name="Poethig S."/>
            <person name="Leichty A.R."/>
        </authorList>
    </citation>
    <scope>NUCLEOTIDE SEQUENCE</scope>
    <source>
        <strain evidence="15">Acra3RX</strain>
        <tissue evidence="15">Leaf</tissue>
    </source>
</reference>
<dbReference type="EC" id="2.3.2.27" evidence="3"/>
<evidence type="ECO:0000256" key="12">
    <source>
        <dbReference type="PROSITE-ProRule" id="PRU00175"/>
    </source>
</evidence>
<dbReference type="CDD" id="cd16461">
    <property type="entry name" value="RING-H2_EL5-like"/>
    <property type="match status" value="1"/>
</dbReference>
<keyword evidence="5 13" id="KW-0812">Transmembrane</keyword>
<dbReference type="InterPro" id="IPR044602">
    <property type="entry name" value="ATL10/ATL72-79-like"/>
</dbReference>
<evidence type="ECO:0000256" key="1">
    <source>
        <dbReference type="ARBA" id="ARBA00000900"/>
    </source>
</evidence>
<dbReference type="Pfam" id="PF13639">
    <property type="entry name" value="zf-RING_2"/>
    <property type="match status" value="1"/>
</dbReference>
<dbReference type="PANTHER" id="PTHR46905:SF7">
    <property type="entry name" value="RING-H2 FINGER PROTEIN ATL78"/>
    <property type="match status" value="1"/>
</dbReference>
<keyword evidence="6" id="KW-0479">Metal-binding</keyword>
<evidence type="ECO:0000256" key="9">
    <source>
        <dbReference type="ARBA" id="ARBA00022989"/>
    </source>
</evidence>
<proteinExistence type="inferred from homology"/>
<dbReference type="Gene3D" id="3.30.40.10">
    <property type="entry name" value="Zinc/RING finger domain, C3HC4 (zinc finger)"/>
    <property type="match status" value="1"/>
</dbReference>
<protein>
    <recommendedName>
        <fullName evidence="3">RING-type E3 ubiquitin transferase</fullName>
        <ecNumber evidence="3">2.3.2.27</ecNumber>
    </recommendedName>
</protein>
<dbReference type="SUPFAM" id="SSF57850">
    <property type="entry name" value="RING/U-box"/>
    <property type="match status" value="1"/>
</dbReference>
<keyword evidence="10 13" id="KW-0472">Membrane</keyword>
<feature type="domain" description="RING-type" evidence="14">
    <location>
        <begin position="135"/>
        <end position="177"/>
    </location>
</feature>
<evidence type="ECO:0000256" key="6">
    <source>
        <dbReference type="ARBA" id="ARBA00022723"/>
    </source>
</evidence>
<dbReference type="GO" id="GO:0016020">
    <property type="term" value="C:membrane"/>
    <property type="evidence" value="ECO:0007669"/>
    <property type="project" value="UniProtKB-SubCell"/>
</dbReference>
<dbReference type="AlphaFoldDB" id="A0AAE1J6I8"/>
<comment type="catalytic activity">
    <reaction evidence="1">
        <text>S-ubiquitinyl-[E2 ubiquitin-conjugating enzyme]-L-cysteine + [acceptor protein]-L-lysine = [E2 ubiquitin-conjugating enzyme]-L-cysteine + N(6)-ubiquitinyl-[acceptor protein]-L-lysine.</text>
        <dbReference type="EC" id="2.3.2.27"/>
    </reaction>
</comment>
<dbReference type="Proteomes" id="UP001293593">
    <property type="component" value="Unassembled WGS sequence"/>
</dbReference>
<keyword evidence="12" id="KW-0863">Zinc-finger</keyword>
<dbReference type="PROSITE" id="PS50089">
    <property type="entry name" value="ZF_RING_2"/>
    <property type="match status" value="1"/>
</dbReference>
<evidence type="ECO:0000313" key="15">
    <source>
        <dbReference type="EMBL" id="KAK4264792.1"/>
    </source>
</evidence>
<gene>
    <name evidence="15" type="ORF">QN277_025922</name>
</gene>
<evidence type="ECO:0000256" key="7">
    <source>
        <dbReference type="ARBA" id="ARBA00022786"/>
    </source>
</evidence>
<evidence type="ECO:0000256" key="8">
    <source>
        <dbReference type="ARBA" id="ARBA00022833"/>
    </source>
</evidence>
<keyword evidence="9 13" id="KW-1133">Transmembrane helix</keyword>
<comment type="caution">
    <text evidence="15">The sequence shown here is derived from an EMBL/GenBank/DDBJ whole genome shotgun (WGS) entry which is preliminary data.</text>
</comment>
<evidence type="ECO:0000256" key="3">
    <source>
        <dbReference type="ARBA" id="ARBA00012483"/>
    </source>
</evidence>
<dbReference type="EMBL" id="JAWXYG010000008">
    <property type="protein sequence ID" value="KAK4264792.1"/>
    <property type="molecule type" value="Genomic_DNA"/>
</dbReference>
<dbReference type="FunFam" id="3.30.40.10:FF:000632">
    <property type="entry name" value="RING-H2 finger protein ATL73"/>
    <property type="match status" value="1"/>
</dbReference>
<dbReference type="InterPro" id="IPR013083">
    <property type="entry name" value="Znf_RING/FYVE/PHD"/>
</dbReference>
<keyword evidence="16" id="KW-1185">Reference proteome</keyword>
<comment type="similarity">
    <text evidence="11">Belongs to the RING-type zinc finger family. ATL subfamily.</text>
</comment>
<dbReference type="InterPro" id="IPR001841">
    <property type="entry name" value="Znf_RING"/>
</dbReference>
<feature type="transmembrane region" description="Helical" evidence="13">
    <location>
        <begin position="56"/>
        <end position="77"/>
    </location>
</feature>
<accession>A0AAE1J6I8</accession>
<evidence type="ECO:0000256" key="13">
    <source>
        <dbReference type="SAM" id="Phobius"/>
    </source>
</evidence>
<name>A0AAE1J6I8_9FABA</name>
<sequence length="224" mass="24476">MVASTNSQLIFFHDDLLGHQFHYSRRLLFLNSNVNSPKNSTEPSVLGDGYTLDANVIMVLSVLICALFCSLGLNSLIRCGLRCSNIIVDGNNNESSNPSAAARVANKGVKKKALKTFPIVTYSSELNLPGLDSDCAICLSEFNKGDRLRMLPKCNHGFHVRCIDKWLSSHSSCPKCRHCLIQTCQKIVGSSTRSSSQPSSTVAPAETIVRIAPLEPEGMVRNYS</sequence>
<dbReference type="GO" id="GO:0016567">
    <property type="term" value="P:protein ubiquitination"/>
    <property type="evidence" value="ECO:0007669"/>
    <property type="project" value="InterPro"/>
</dbReference>
<evidence type="ECO:0000256" key="4">
    <source>
        <dbReference type="ARBA" id="ARBA00022679"/>
    </source>
</evidence>
<evidence type="ECO:0000256" key="11">
    <source>
        <dbReference type="ARBA" id="ARBA00024209"/>
    </source>
</evidence>
<organism evidence="15 16">
    <name type="scientific">Acacia crassicarpa</name>
    <name type="common">northern wattle</name>
    <dbReference type="NCBI Taxonomy" id="499986"/>
    <lineage>
        <taxon>Eukaryota</taxon>
        <taxon>Viridiplantae</taxon>
        <taxon>Streptophyta</taxon>
        <taxon>Embryophyta</taxon>
        <taxon>Tracheophyta</taxon>
        <taxon>Spermatophyta</taxon>
        <taxon>Magnoliopsida</taxon>
        <taxon>eudicotyledons</taxon>
        <taxon>Gunneridae</taxon>
        <taxon>Pentapetalae</taxon>
        <taxon>rosids</taxon>
        <taxon>fabids</taxon>
        <taxon>Fabales</taxon>
        <taxon>Fabaceae</taxon>
        <taxon>Caesalpinioideae</taxon>
        <taxon>mimosoid clade</taxon>
        <taxon>Acacieae</taxon>
        <taxon>Acacia</taxon>
    </lineage>
</organism>
<evidence type="ECO:0000256" key="5">
    <source>
        <dbReference type="ARBA" id="ARBA00022692"/>
    </source>
</evidence>
<comment type="subcellular location">
    <subcellularLocation>
        <location evidence="2">Membrane</location>
        <topology evidence="2">Single-pass membrane protein</topology>
    </subcellularLocation>
</comment>
<keyword evidence="7" id="KW-0833">Ubl conjugation pathway</keyword>
<keyword evidence="4" id="KW-0808">Transferase</keyword>
<dbReference type="PANTHER" id="PTHR46905">
    <property type="entry name" value="RING-H2 FINGER PROTEIN ATL78"/>
    <property type="match status" value="1"/>
</dbReference>
<evidence type="ECO:0000256" key="10">
    <source>
        <dbReference type="ARBA" id="ARBA00023136"/>
    </source>
</evidence>